<reference evidence="3" key="1">
    <citation type="journal article" date="2015" name="Microbiology">
        <title>Genome of Methanoregula boonei 6A8 reveals adaptations to oligotrophic peatland environments.</title>
        <authorList>
            <person name="Braeuer S."/>
            <person name="Cadillo-Quiroz H."/>
            <person name="Kyrpides N."/>
            <person name="Woyke T."/>
            <person name="Goodwin L."/>
            <person name="Detter C."/>
            <person name="Podell S."/>
            <person name="Yavitt J.B."/>
            <person name="Zinder S.H."/>
        </authorList>
    </citation>
    <scope>NUCLEOTIDE SEQUENCE [LARGE SCALE GENOMIC DNA]</scope>
    <source>
        <strain evidence="3">DSM 21154 / JCM 14090 / 6A8</strain>
    </source>
</reference>
<dbReference type="KEGG" id="mbn:Mboo_0592"/>
<dbReference type="Pfam" id="PF12838">
    <property type="entry name" value="Fer4_7"/>
    <property type="match status" value="1"/>
</dbReference>
<accession>A7I5U9</accession>
<organism evidence="2 3">
    <name type="scientific">Methanoregula boonei (strain DSM 21154 / JCM 14090 / 6A8)</name>
    <dbReference type="NCBI Taxonomy" id="456442"/>
    <lineage>
        <taxon>Archaea</taxon>
        <taxon>Methanobacteriati</taxon>
        <taxon>Methanobacteriota</taxon>
        <taxon>Stenosarchaea group</taxon>
        <taxon>Methanomicrobia</taxon>
        <taxon>Methanomicrobiales</taxon>
        <taxon>Methanoregulaceae</taxon>
        <taxon>Methanoregula</taxon>
    </lineage>
</organism>
<dbReference type="GeneID" id="88183149"/>
<dbReference type="InterPro" id="IPR017896">
    <property type="entry name" value="4Fe4S_Fe-S-bd"/>
</dbReference>
<dbReference type="AlphaFoldDB" id="A7I5U9"/>
<sequence>MVFAVQIKTYHRTGCSNCVVACPVDALELHPVVPEQTEPICTVRESVPTLPGCNEVLPARCRVCVQMCPHDNIRLTGPWETRAKAKVQ</sequence>
<dbReference type="STRING" id="456442.Mboo_0592"/>
<protein>
    <submittedName>
        <fullName evidence="2">4Fe-4S ferredoxin, iron-sulfur binding domain protein</fullName>
    </submittedName>
</protein>
<dbReference type="Gene3D" id="3.30.70.20">
    <property type="match status" value="1"/>
</dbReference>
<name>A7I5U9_METB6</name>
<evidence type="ECO:0000259" key="1">
    <source>
        <dbReference type="PROSITE" id="PS51379"/>
    </source>
</evidence>
<evidence type="ECO:0000313" key="2">
    <source>
        <dbReference type="EMBL" id="ABS55110.1"/>
    </source>
</evidence>
<evidence type="ECO:0000313" key="3">
    <source>
        <dbReference type="Proteomes" id="UP000002408"/>
    </source>
</evidence>
<feature type="domain" description="4Fe-4S ferredoxin-type" evidence="1">
    <location>
        <begin position="3"/>
        <end position="32"/>
    </location>
</feature>
<keyword evidence="3" id="KW-1185">Reference proteome</keyword>
<proteinExistence type="predicted"/>
<dbReference type="RefSeq" id="WP_012106131.1">
    <property type="nucleotide sequence ID" value="NC_009712.1"/>
</dbReference>
<dbReference type="EMBL" id="CP000780">
    <property type="protein sequence ID" value="ABS55110.1"/>
    <property type="molecule type" value="Genomic_DNA"/>
</dbReference>
<dbReference type="PROSITE" id="PS51379">
    <property type="entry name" value="4FE4S_FER_2"/>
    <property type="match status" value="1"/>
</dbReference>
<dbReference type="Proteomes" id="UP000002408">
    <property type="component" value="Chromosome"/>
</dbReference>
<dbReference type="SUPFAM" id="SSF54862">
    <property type="entry name" value="4Fe-4S ferredoxins"/>
    <property type="match status" value="1"/>
</dbReference>
<dbReference type="eggNOG" id="arCOG00292">
    <property type="taxonomic scope" value="Archaea"/>
</dbReference>
<gene>
    <name evidence="2" type="ordered locus">Mboo_0592</name>
</gene>
<dbReference type="HOGENOM" id="CLU_139698_5_4_2"/>